<accession>A0A553ZVF5</accession>
<comment type="cofactor">
    <cofactor evidence="2">
        <name>Mg(2+)</name>
        <dbReference type="ChEBI" id="CHEBI:18420"/>
    </cofactor>
    <text evidence="2">Binds 2 magnesium ions per subunit.</text>
</comment>
<feature type="binding site" evidence="2">
    <location>
        <position position="9"/>
    </location>
    <ligand>
        <name>Mg(2+)</name>
        <dbReference type="ChEBI" id="CHEBI:18420"/>
    </ligand>
</feature>
<organism evidence="4 5">
    <name type="scientific">Alkalicoccobacillus porphyridii</name>
    <dbReference type="NCBI Taxonomy" id="2597270"/>
    <lineage>
        <taxon>Bacteria</taxon>
        <taxon>Bacillati</taxon>
        <taxon>Bacillota</taxon>
        <taxon>Bacilli</taxon>
        <taxon>Bacillales</taxon>
        <taxon>Bacillaceae</taxon>
        <taxon>Alkalicoccobacillus</taxon>
    </lineage>
</organism>
<dbReference type="AlphaFoldDB" id="A0A553ZVF5"/>
<dbReference type="GO" id="GO:0006261">
    <property type="term" value="P:DNA-templated DNA replication"/>
    <property type="evidence" value="ECO:0007669"/>
    <property type="project" value="UniProtKB-UniRule"/>
</dbReference>
<dbReference type="Gene3D" id="3.30.70.270">
    <property type="match status" value="1"/>
</dbReference>
<dbReference type="GO" id="GO:0005829">
    <property type="term" value="C:cytosol"/>
    <property type="evidence" value="ECO:0007669"/>
    <property type="project" value="TreeGrafter"/>
</dbReference>
<dbReference type="SUPFAM" id="SSF56672">
    <property type="entry name" value="DNA/RNA polymerases"/>
    <property type="match status" value="1"/>
</dbReference>
<evidence type="ECO:0000256" key="2">
    <source>
        <dbReference type="HAMAP-Rule" id="MF_01113"/>
    </source>
</evidence>
<evidence type="ECO:0000313" key="5">
    <source>
        <dbReference type="Proteomes" id="UP000318521"/>
    </source>
</evidence>
<keyword evidence="2" id="KW-0235">DNA replication</keyword>
<comment type="subunit">
    <text evidence="2">Monomer.</text>
</comment>
<dbReference type="GO" id="GO:0003684">
    <property type="term" value="F:damaged DNA binding"/>
    <property type="evidence" value="ECO:0007669"/>
    <property type="project" value="InterPro"/>
</dbReference>
<proteinExistence type="inferred from homology"/>
<feature type="site" description="Substrate discrimination" evidence="2">
    <location>
        <position position="14"/>
    </location>
</feature>
<comment type="subcellular location">
    <subcellularLocation>
        <location evidence="2">Cytoplasm</location>
    </subcellularLocation>
</comment>
<comment type="caution">
    <text evidence="4">The sequence shown here is derived from an EMBL/GenBank/DDBJ whole genome shotgun (WGS) entry which is preliminary data.</text>
</comment>
<dbReference type="InterPro" id="IPR050116">
    <property type="entry name" value="DNA_polymerase-Y"/>
</dbReference>
<keyword evidence="2" id="KW-0515">Mutator protein</keyword>
<dbReference type="SUPFAM" id="SSF100879">
    <property type="entry name" value="Lesion bypass DNA polymerase (Y-family), little finger domain"/>
    <property type="match status" value="1"/>
</dbReference>
<dbReference type="InterPro" id="IPR017961">
    <property type="entry name" value="DNA_pol_Y-fam_little_finger"/>
</dbReference>
<keyword evidence="5" id="KW-1185">Reference proteome</keyword>
<evidence type="ECO:0000256" key="1">
    <source>
        <dbReference type="ARBA" id="ARBA00010945"/>
    </source>
</evidence>
<keyword evidence="2" id="KW-0227">DNA damage</keyword>
<keyword evidence="2" id="KW-0479">Metal-binding</keyword>
<gene>
    <name evidence="2" type="primary">dinB</name>
    <name evidence="4" type="ORF">FN960_16630</name>
</gene>
<dbReference type="Gene3D" id="3.40.1170.60">
    <property type="match status" value="1"/>
</dbReference>
<keyword evidence="2" id="KW-0548">Nucleotidyltransferase</keyword>
<dbReference type="PANTHER" id="PTHR11076">
    <property type="entry name" value="DNA REPAIR POLYMERASE UMUC / TRANSFERASE FAMILY MEMBER"/>
    <property type="match status" value="1"/>
</dbReference>
<evidence type="ECO:0000259" key="3">
    <source>
        <dbReference type="PROSITE" id="PS50173"/>
    </source>
</evidence>
<dbReference type="InterPro" id="IPR043128">
    <property type="entry name" value="Rev_trsase/Diguanyl_cyclase"/>
</dbReference>
<dbReference type="RefSeq" id="WP_143849987.1">
    <property type="nucleotide sequence ID" value="NZ_VLXZ01000012.1"/>
</dbReference>
<name>A0A553ZVF5_9BACI</name>
<feature type="binding site" evidence="2">
    <location>
        <position position="105"/>
    </location>
    <ligand>
        <name>Mg(2+)</name>
        <dbReference type="ChEBI" id="CHEBI:18420"/>
    </ligand>
</feature>
<keyword evidence="2" id="KW-0963">Cytoplasm</keyword>
<dbReference type="InterPro" id="IPR001126">
    <property type="entry name" value="UmuC"/>
</dbReference>
<dbReference type="OrthoDB" id="9808813at2"/>
<sequence>MSQTIFLVDMESFYASIEVARSPQYKGKPLVVSGDPNRRSGVILAASKEAKHYGVKNAERLWEAQQKCAHLIIVPPHMQDYIHASMEITSILKAFTDLVEPYSIDEQFMDVTHSQRLFGTPIEMAKQVQQQIWNKFRVRARVGIGENKILAKLACDNFAKKKEDGIFELRADQLKDTLWPLPVENLFGVGHRMKEHLYNRGIRTIGQLAQTKVDFFKKRWGIHGQVLWMSAQGVDYSPVKLSTHEGQKAIGHGMTLPYDYASLEDIHVVILELCEEVCHRARRNHVQGFTVTLGVSGASYEMHTGFHRQYKMPYETNSAPTLYKYACQLLDQFWDGLPVRRINVSLSSLSSDEAVQLDLFDYQQQQEDRELGKTMDLIRERYGKTAVLRASSLLPAGQARERAAKIGGHYK</sequence>
<dbReference type="Proteomes" id="UP000318521">
    <property type="component" value="Unassembled WGS sequence"/>
</dbReference>
<dbReference type="InterPro" id="IPR022880">
    <property type="entry name" value="DNApol_IV"/>
</dbReference>
<comment type="similarity">
    <text evidence="1 2">Belongs to the DNA polymerase type-Y family.</text>
</comment>
<dbReference type="GO" id="GO:0003887">
    <property type="term" value="F:DNA-directed DNA polymerase activity"/>
    <property type="evidence" value="ECO:0007669"/>
    <property type="project" value="UniProtKB-UniRule"/>
</dbReference>
<keyword evidence="2" id="KW-0808">Transferase</keyword>
<dbReference type="GO" id="GO:0006281">
    <property type="term" value="P:DNA repair"/>
    <property type="evidence" value="ECO:0007669"/>
    <property type="project" value="UniProtKB-UniRule"/>
</dbReference>
<keyword evidence="2" id="KW-0238">DNA-binding</keyword>
<feature type="domain" description="UmuC" evidence="3">
    <location>
        <begin position="5"/>
        <end position="190"/>
    </location>
</feature>
<comment type="catalytic activity">
    <reaction evidence="2">
        <text>DNA(n) + a 2'-deoxyribonucleoside 5'-triphosphate = DNA(n+1) + diphosphate</text>
        <dbReference type="Rhea" id="RHEA:22508"/>
        <dbReference type="Rhea" id="RHEA-COMP:17339"/>
        <dbReference type="Rhea" id="RHEA-COMP:17340"/>
        <dbReference type="ChEBI" id="CHEBI:33019"/>
        <dbReference type="ChEBI" id="CHEBI:61560"/>
        <dbReference type="ChEBI" id="CHEBI:173112"/>
        <dbReference type="EC" id="2.7.7.7"/>
    </reaction>
</comment>
<reference evidence="4 5" key="1">
    <citation type="submission" date="2019-07" db="EMBL/GenBank/DDBJ databases">
        <authorList>
            <person name="Park Y.J."/>
            <person name="Jeong S.E."/>
            <person name="Jung H.S."/>
        </authorList>
    </citation>
    <scope>NUCLEOTIDE SEQUENCE [LARGE SCALE GENOMIC DNA]</scope>
    <source>
        <strain evidence="5">P16(2019)</strain>
    </source>
</reference>
<keyword evidence="2" id="KW-0460">Magnesium</keyword>
<dbReference type="EC" id="2.7.7.7" evidence="2"/>
<dbReference type="HAMAP" id="MF_01113">
    <property type="entry name" value="DNApol_IV"/>
    <property type="match status" value="1"/>
</dbReference>
<dbReference type="Gene3D" id="1.10.150.20">
    <property type="entry name" value="5' to 3' exonuclease, C-terminal subdomain"/>
    <property type="match status" value="1"/>
</dbReference>
<dbReference type="InterPro" id="IPR043502">
    <property type="entry name" value="DNA/RNA_pol_sf"/>
</dbReference>
<dbReference type="InterPro" id="IPR036775">
    <property type="entry name" value="DNA_pol_Y-fam_lit_finger_sf"/>
</dbReference>
<dbReference type="GO" id="GO:0000287">
    <property type="term" value="F:magnesium ion binding"/>
    <property type="evidence" value="ECO:0007669"/>
    <property type="project" value="UniProtKB-UniRule"/>
</dbReference>
<dbReference type="NCBIfam" id="NF002848">
    <property type="entry name" value="PRK03103.1"/>
    <property type="match status" value="1"/>
</dbReference>
<dbReference type="Pfam" id="PF11799">
    <property type="entry name" value="IMS_C"/>
    <property type="match status" value="1"/>
</dbReference>
<dbReference type="PANTHER" id="PTHR11076:SF35">
    <property type="entry name" value="DNA REPAIR PROTEIN HOMOLOG YOBH"/>
    <property type="match status" value="1"/>
</dbReference>
<evidence type="ECO:0000313" key="4">
    <source>
        <dbReference type="EMBL" id="TSB45325.1"/>
    </source>
</evidence>
<dbReference type="EMBL" id="VLXZ01000012">
    <property type="protein sequence ID" value="TSB45325.1"/>
    <property type="molecule type" value="Genomic_DNA"/>
</dbReference>
<dbReference type="GO" id="GO:0009432">
    <property type="term" value="P:SOS response"/>
    <property type="evidence" value="ECO:0007669"/>
    <property type="project" value="TreeGrafter"/>
</dbReference>
<protein>
    <recommendedName>
        <fullName evidence="2">DNA polymerase IV</fullName>
        <shortName evidence="2">Pol IV</shortName>
        <ecNumber evidence="2">2.7.7.7</ecNumber>
    </recommendedName>
</protein>
<feature type="active site" evidence="2">
    <location>
        <position position="106"/>
    </location>
</feature>
<dbReference type="CDD" id="cd03586">
    <property type="entry name" value="PolY_Pol_IV_kappa"/>
    <property type="match status" value="1"/>
</dbReference>
<comment type="function">
    <text evidence="2">Poorly processive, error-prone DNA polymerase involved in untargeted mutagenesis. Copies undamaged DNA at stalled replication forks, which arise in vivo from mismatched or misaligned primer ends. These misaligned primers can be extended by PolIV. Exhibits no 3'-5' exonuclease (proofreading) activity. May be involved in translesional synthesis, in conjunction with the beta clamp from PolIII.</text>
</comment>
<dbReference type="GO" id="GO:0042276">
    <property type="term" value="P:error-prone translesion synthesis"/>
    <property type="evidence" value="ECO:0007669"/>
    <property type="project" value="TreeGrafter"/>
</dbReference>
<keyword evidence="2" id="KW-0239">DNA-directed DNA polymerase</keyword>
<dbReference type="PROSITE" id="PS50173">
    <property type="entry name" value="UMUC"/>
    <property type="match status" value="1"/>
</dbReference>
<keyword evidence="2" id="KW-0234">DNA repair</keyword>
<dbReference type="Gene3D" id="3.30.1490.100">
    <property type="entry name" value="DNA polymerase, Y-family, little finger domain"/>
    <property type="match status" value="1"/>
</dbReference>
<dbReference type="Pfam" id="PF00817">
    <property type="entry name" value="IMS"/>
    <property type="match status" value="1"/>
</dbReference>